<evidence type="ECO:0000256" key="1">
    <source>
        <dbReference type="SAM" id="Phobius"/>
    </source>
</evidence>
<dbReference type="Pfam" id="PF12679">
    <property type="entry name" value="ABC2_membrane_2"/>
    <property type="match status" value="1"/>
</dbReference>
<dbReference type="GO" id="GO:0005886">
    <property type="term" value="C:plasma membrane"/>
    <property type="evidence" value="ECO:0007669"/>
    <property type="project" value="UniProtKB-SubCell"/>
</dbReference>
<dbReference type="AlphaFoldDB" id="A0A5B2XM64"/>
<reference evidence="2 3" key="1">
    <citation type="submission" date="2019-09" db="EMBL/GenBank/DDBJ databases">
        <title>Goodfellowia gen. nov., a new genus of the Pseudonocardineae related to Actinoalloteichus, containing Goodfellowia coeruleoviolacea gen. nov., comb. nov. gen. nov., comb. nov.</title>
        <authorList>
            <person name="Labeda D."/>
        </authorList>
    </citation>
    <scope>NUCLEOTIDE SEQUENCE [LARGE SCALE GENOMIC DNA]</scope>
    <source>
        <strain evidence="2 3">AN110305</strain>
    </source>
</reference>
<feature type="transmembrane region" description="Helical" evidence="1">
    <location>
        <begin position="79"/>
        <end position="107"/>
    </location>
</feature>
<reference evidence="2 3" key="2">
    <citation type="submission" date="2019-09" db="EMBL/GenBank/DDBJ databases">
        <authorList>
            <person name="Jin C."/>
        </authorList>
    </citation>
    <scope>NUCLEOTIDE SEQUENCE [LARGE SCALE GENOMIC DNA]</scope>
    <source>
        <strain evidence="2 3">AN110305</strain>
    </source>
</reference>
<dbReference type="PANTHER" id="PTHR37305:SF1">
    <property type="entry name" value="MEMBRANE PROTEIN"/>
    <property type="match status" value="1"/>
</dbReference>
<accession>A0A5B2XM64</accession>
<gene>
    <name evidence="2" type="ORF">F0L68_08430</name>
</gene>
<evidence type="ECO:0000313" key="3">
    <source>
        <dbReference type="Proteomes" id="UP000323454"/>
    </source>
</evidence>
<dbReference type="Proteomes" id="UP000323454">
    <property type="component" value="Unassembled WGS sequence"/>
</dbReference>
<dbReference type="GO" id="GO:0140359">
    <property type="term" value="F:ABC-type transporter activity"/>
    <property type="evidence" value="ECO:0007669"/>
    <property type="project" value="InterPro"/>
</dbReference>
<dbReference type="OrthoDB" id="3217553at2"/>
<sequence length="287" mass="29446">MTATLAEASAPTEGRAPRAPLTRLLRSELRWVLRRPRTLIGLGLLGLAPVVIGIGISLATGSGRNGPDALFGLLKGNGLLLPLLTLFLSMPLLLPLVGAMSAADALAGESANGTLRGLLLAPVSRVRLLGVKAFGVATVTLIAVAIIAVVGAIAGPLLLGGTSMLTLSGTTLTVLPSLGRVLLAVLWVTVQIWAVGAIALAISACTEHPLIAMASTLAGLIVCTVLESISSLGWLQPYLLPDSWGSIVDLVRDPLDMSSLTTGTWRAVCYIVVGLSLATARMATKDA</sequence>
<keyword evidence="1" id="KW-0812">Transmembrane</keyword>
<organism evidence="2 3">
    <name type="scientific">Solihabitans fulvus</name>
    <dbReference type="NCBI Taxonomy" id="1892852"/>
    <lineage>
        <taxon>Bacteria</taxon>
        <taxon>Bacillati</taxon>
        <taxon>Actinomycetota</taxon>
        <taxon>Actinomycetes</taxon>
        <taxon>Pseudonocardiales</taxon>
        <taxon>Pseudonocardiaceae</taxon>
        <taxon>Solihabitans</taxon>
    </lineage>
</organism>
<feature type="transmembrane region" description="Helical" evidence="1">
    <location>
        <begin position="181"/>
        <end position="203"/>
    </location>
</feature>
<feature type="transmembrane region" description="Helical" evidence="1">
    <location>
        <begin position="39"/>
        <end position="59"/>
    </location>
</feature>
<feature type="transmembrane region" description="Helical" evidence="1">
    <location>
        <begin position="210"/>
        <end position="235"/>
    </location>
</feature>
<dbReference type="RefSeq" id="WP_149848916.1">
    <property type="nucleotide sequence ID" value="NZ_VUOB01000013.1"/>
</dbReference>
<name>A0A5B2XM64_9PSEU</name>
<feature type="transmembrane region" description="Helical" evidence="1">
    <location>
        <begin position="264"/>
        <end position="283"/>
    </location>
</feature>
<evidence type="ECO:0000313" key="2">
    <source>
        <dbReference type="EMBL" id="KAA2264009.1"/>
    </source>
</evidence>
<keyword evidence="1" id="KW-1133">Transmembrane helix</keyword>
<keyword evidence="3" id="KW-1185">Reference proteome</keyword>
<keyword evidence="1" id="KW-0472">Membrane</keyword>
<comment type="caution">
    <text evidence="2">The sequence shown here is derived from an EMBL/GenBank/DDBJ whole genome shotgun (WGS) entry which is preliminary data.</text>
</comment>
<dbReference type="PANTHER" id="PTHR37305">
    <property type="entry name" value="INTEGRAL MEMBRANE PROTEIN-RELATED"/>
    <property type="match status" value="1"/>
</dbReference>
<feature type="transmembrane region" description="Helical" evidence="1">
    <location>
        <begin position="128"/>
        <end position="161"/>
    </location>
</feature>
<proteinExistence type="predicted"/>
<protein>
    <submittedName>
        <fullName evidence="2">ABC transporter permease subunit</fullName>
    </submittedName>
</protein>
<dbReference type="EMBL" id="VUOB01000013">
    <property type="protein sequence ID" value="KAA2264009.1"/>
    <property type="molecule type" value="Genomic_DNA"/>
</dbReference>